<dbReference type="EMBL" id="BSDR01000001">
    <property type="protein sequence ID" value="GLI34193.1"/>
    <property type="molecule type" value="Genomic_DNA"/>
</dbReference>
<gene>
    <name evidence="1" type="ORF">DAMNIGENAA_16260</name>
</gene>
<protein>
    <submittedName>
        <fullName evidence="1">Uncharacterized protein</fullName>
    </submittedName>
</protein>
<proteinExistence type="predicted"/>
<keyword evidence="2" id="KW-1185">Reference proteome</keyword>
<name>A0A9W6D432_9BACT</name>
<dbReference type="Proteomes" id="UP001144372">
    <property type="component" value="Unassembled WGS sequence"/>
</dbReference>
<comment type="caution">
    <text evidence="1">The sequence shown here is derived from an EMBL/GenBank/DDBJ whole genome shotgun (WGS) entry which is preliminary data.</text>
</comment>
<sequence>MYLDLAVKLLEKGSCTHRALVDAIMEQHPGLNRETVSTFVSDVQNPRYSPIKGRNVVKLPPDGRLVFEDRIKPVLTVIENPTFAGVGKNGAEPITDIEKQANFSKGDV</sequence>
<reference evidence="1" key="1">
    <citation type="submission" date="2022-12" db="EMBL/GenBank/DDBJ databases">
        <title>Reference genome sequencing for broad-spectrum identification of bacterial and archaeal isolates by mass spectrometry.</title>
        <authorList>
            <person name="Sekiguchi Y."/>
            <person name="Tourlousse D.M."/>
        </authorList>
    </citation>
    <scope>NUCLEOTIDE SEQUENCE</scope>
    <source>
        <strain evidence="1">ASRB1</strain>
    </source>
</reference>
<organism evidence="1 2">
    <name type="scientific">Desulforhabdus amnigena</name>
    <dbReference type="NCBI Taxonomy" id="40218"/>
    <lineage>
        <taxon>Bacteria</taxon>
        <taxon>Pseudomonadati</taxon>
        <taxon>Thermodesulfobacteriota</taxon>
        <taxon>Syntrophobacteria</taxon>
        <taxon>Syntrophobacterales</taxon>
        <taxon>Syntrophobacteraceae</taxon>
        <taxon>Desulforhabdus</taxon>
    </lineage>
</organism>
<evidence type="ECO:0000313" key="2">
    <source>
        <dbReference type="Proteomes" id="UP001144372"/>
    </source>
</evidence>
<accession>A0A9W6D432</accession>
<dbReference type="AlphaFoldDB" id="A0A9W6D432"/>
<evidence type="ECO:0000313" key="1">
    <source>
        <dbReference type="EMBL" id="GLI34193.1"/>
    </source>
</evidence>